<dbReference type="Gene3D" id="1.20.58.430">
    <property type="entry name" value="Type IV secretion system, VirB5-domain"/>
    <property type="match status" value="1"/>
</dbReference>
<proteinExistence type="predicted"/>
<dbReference type="AlphaFoldDB" id="A0A5Y9FQX1"/>
<dbReference type="InterPro" id="IPR023220">
    <property type="entry name" value="T4SS_VirB5-domain"/>
</dbReference>
<dbReference type="InterPro" id="IPR014158">
    <property type="entry name" value="T4SS_VirB5"/>
</dbReference>
<evidence type="ECO:0000313" key="1">
    <source>
        <dbReference type="EMBL" id="EAL7058344.1"/>
    </source>
</evidence>
<gene>
    <name evidence="1" type="primary">trbJ</name>
    <name evidence="1" type="ORF">DT944_08520</name>
</gene>
<reference evidence="1" key="1">
    <citation type="submission" date="2018-07" db="EMBL/GenBank/DDBJ databases">
        <authorList>
            <consortium name="PulseNet: The National Subtyping Network for Foodborne Disease Surveillance"/>
            <person name="Tarr C.L."/>
            <person name="Trees E."/>
            <person name="Katz L.S."/>
            <person name="Carleton-Romer H.A."/>
            <person name="Stroika S."/>
            <person name="Kucerova Z."/>
            <person name="Roache K.F."/>
            <person name="Sabol A.L."/>
            <person name="Besser J."/>
            <person name="Gerner-Smidt P."/>
        </authorList>
    </citation>
    <scope>NUCLEOTIDE SEQUENCE</scope>
    <source>
        <strain evidence="1">PNUSAC004535</strain>
    </source>
</reference>
<dbReference type="NCBIfam" id="TIGR02780">
    <property type="entry name" value="TrbJ_Ti"/>
    <property type="match status" value="1"/>
</dbReference>
<dbReference type="InterPro" id="IPR014147">
    <property type="entry name" value="T4SS_TrbJ"/>
</dbReference>
<name>A0A5Y9FQX1_CAMJU</name>
<sequence length="267" mass="30590">MKNFIFGVNQKSKKLSLALISSLIIGNNAFAGGIPVIDFSAIANQVKDYAMQLQQYEQMYSQLQQQLLMVQMQKQNLERLSKEDWQSLGTVLYQVRGVMNRVNGISYDIGNVSRKFENTYKNFAGYSDDLTNATNESERNKIYSDRYKQIAETNQNTFNGTLQQLELQYQDLESEDTLIAKLKQNSQNSNGNLQAIQATNDLITYQIDEIRKLRSVIMDQSNMLTNYLASQNNQRIMQQAKIDKFLENAEKSGSSWGKSNPDALKWK</sequence>
<dbReference type="Pfam" id="PF07996">
    <property type="entry name" value="T4SS"/>
    <property type="match status" value="1"/>
</dbReference>
<protein>
    <submittedName>
        <fullName evidence="1">P-type conjugative transfer protein TrbJ</fullName>
    </submittedName>
</protein>
<dbReference type="EMBL" id="AACQMZ010000026">
    <property type="protein sequence ID" value="EAL7058344.1"/>
    <property type="molecule type" value="Genomic_DNA"/>
</dbReference>
<organism evidence="1">
    <name type="scientific">Campylobacter jejuni</name>
    <dbReference type="NCBI Taxonomy" id="197"/>
    <lineage>
        <taxon>Bacteria</taxon>
        <taxon>Pseudomonadati</taxon>
        <taxon>Campylobacterota</taxon>
        <taxon>Epsilonproteobacteria</taxon>
        <taxon>Campylobacterales</taxon>
        <taxon>Campylobacteraceae</taxon>
        <taxon>Campylobacter</taxon>
    </lineage>
</organism>
<accession>A0A5Y9FQX1</accession>
<dbReference type="RefSeq" id="WP_052780743.1">
    <property type="nucleotide sequence ID" value="NZ_JBDHNM010000015.1"/>
</dbReference>
<comment type="caution">
    <text evidence="1">The sequence shown here is derived from an EMBL/GenBank/DDBJ whole genome shotgun (WGS) entry which is preliminary data.</text>
</comment>